<dbReference type="Proteomes" id="UP000806528">
    <property type="component" value="Unassembled WGS sequence"/>
</dbReference>
<dbReference type="RefSeq" id="WP_193120520.1">
    <property type="nucleotide sequence ID" value="NZ_JADBGI010000003.1"/>
</dbReference>
<protein>
    <submittedName>
        <fullName evidence="2">Uncharacterized protein</fullName>
    </submittedName>
</protein>
<evidence type="ECO:0000313" key="3">
    <source>
        <dbReference type="Proteomes" id="UP000806528"/>
    </source>
</evidence>
<sequence length="254" mass="26420">MSKGAKIALVGGAGVLVLVLVAGTVVALSLGQGSDETVASAADDEDRDEDDAQGDDDAGGENDGAPSAPSDGESEVFEGSGDELVELDPPHADPQILTVEGNGDGMVSVTVVSEDGDEVGHASSLRGEEGGTRTIYNHRGYDHEITGLDVRTSNDSWTLTIEPLDSLDPWTDPDEPLEGSGRDVVLIDWDTSGVELEMEHDGTSNFIVWGGNPDDGVTDLLANEIGEVDMGEQLSDGTTLLEIDADGDWTLTPA</sequence>
<feature type="region of interest" description="Disordered" evidence="1">
    <location>
        <begin position="32"/>
        <end position="78"/>
    </location>
</feature>
<reference evidence="2 3" key="1">
    <citation type="submission" date="2020-09" db="EMBL/GenBank/DDBJ databases">
        <title>Diversity and distribution of actinomycetes associated with coral in the coast of Hainan.</title>
        <authorList>
            <person name="Li F."/>
        </authorList>
    </citation>
    <scope>NUCLEOTIDE SEQUENCE [LARGE SCALE GENOMIC DNA]</scope>
    <source>
        <strain evidence="2 3">HNM0947</strain>
    </source>
</reference>
<evidence type="ECO:0000256" key="1">
    <source>
        <dbReference type="SAM" id="MobiDB-lite"/>
    </source>
</evidence>
<organism evidence="2 3">
    <name type="scientific">Nocardiopsis coralli</name>
    <dbReference type="NCBI Taxonomy" id="2772213"/>
    <lineage>
        <taxon>Bacteria</taxon>
        <taxon>Bacillati</taxon>
        <taxon>Actinomycetota</taxon>
        <taxon>Actinomycetes</taxon>
        <taxon>Streptosporangiales</taxon>
        <taxon>Nocardiopsidaceae</taxon>
        <taxon>Nocardiopsis</taxon>
    </lineage>
</organism>
<name>A0ABR9P218_9ACTN</name>
<keyword evidence="3" id="KW-1185">Reference proteome</keyword>
<dbReference type="EMBL" id="JADBGI010000003">
    <property type="protein sequence ID" value="MBE2997869.1"/>
    <property type="molecule type" value="Genomic_DNA"/>
</dbReference>
<evidence type="ECO:0000313" key="2">
    <source>
        <dbReference type="EMBL" id="MBE2997869.1"/>
    </source>
</evidence>
<accession>A0ABR9P218</accession>
<feature type="compositionally biased region" description="Acidic residues" evidence="1">
    <location>
        <begin position="42"/>
        <end position="60"/>
    </location>
</feature>
<comment type="caution">
    <text evidence="2">The sequence shown here is derived from an EMBL/GenBank/DDBJ whole genome shotgun (WGS) entry which is preliminary data.</text>
</comment>
<gene>
    <name evidence="2" type="ORF">IDM40_03965</name>
</gene>
<proteinExistence type="predicted"/>